<dbReference type="AlphaFoldDB" id="A0A7G9W8B5"/>
<reference evidence="1 2" key="1">
    <citation type="submission" date="2020-07" db="EMBL/GenBank/DDBJ databases">
        <title>Alkalicella. sp. LB2 genome.</title>
        <authorList>
            <person name="Postec A."/>
            <person name="Quemeneur M."/>
        </authorList>
    </citation>
    <scope>NUCLEOTIDE SEQUENCE [LARGE SCALE GENOMIC DNA]</scope>
    <source>
        <strain evidence="1 2">LB2</strain>
    </source>
</reference>
<sequence>MSSADVLVECKRGMDIPDDNTEFDGVLSQKIMIVKAFARGAGVSDAMLADDLGIGMIVLGVSDLWNQESGEVKFSSAFQLFLNQLAIRSRG</sequence>
<evidence type="ECO:0000313" key="1">
    <source>
        <dbReference type="EMBL" id="QNO14927.1"/>
    </source>
</evidence>
<evidence type="ECO:0000313" key="2">
    <source>
        <dbReference type="Proteomes" id="UP000516160"/>
    </source>
</evidence>
<protein>
    <submittedName>
        <fullName evidence="1">Phage gp6-like head-tail connector protein</fullName>
    </submittedName>
</protein>
<dbReference type="EMBL" id="CP058559">
    <property type="protein sequence ID" value="QNO14927.1"/>
    <property type="molecule type" value="Genomic_DNA"/>
</dbReference>
<keyword evidence="2" id="KW-1185">Reference proteome</keyword>
<gene>
    <name evidence="1" type="ORF">HYG86_09145</name>
</gene>
<dbReference type="KEGG" id="acae:HYG86_09145"/>
<accession>A0A7G9W8B5</accession>
<organism evidence="1 2">
    <name type="scientific">Alkalicella caledoniensis</name>
    <dbReference type="NCBI Taxonomy" id="2731377"/>
    <lineage>
        <taxon>Bacteria</taxon>
        <taxon>Bacillati</taxon>
        <taxon>Bacillota</taxon>
        <taxon>Clostridia</taxon>
        <taxon>Eubacteriales</taxon>
        <taxon>Proteinivoracaceae</taxon>
        <taxon>Alkalicella</taxon>
    </lineage>
</organism>
<name>A0A7G9W8B5_ALKCA</name>
<dbReference type="Proteomes" id="UP000516160">
    <property type="component" value="Chromosome"/>
</dbReference>
<dbReference type="RefSeq" id="WP_213165291.1">
    <property type="nucleotide sequence ID" value="NZ_CP058559.1"/>
</dbReference>
<proteinExistence type="predicted"/>